<dbReference type="GeneID" id="78820090"/>
<keyword evidence="1" id="KW-1133">Transmembrane helix</keyword>
<dbReference type="Proteomes" id="UP001596432">
    <property type="component" value="Unassembled WGS sequence"/>
</dbReference>
<evidence type="ECO:0000313" key="3">
    <source>
        <dbReference type="Proteomes" id="UP001596432"/>
    </source>
</evidence>
<feature type="transmembrane region" description="Helical" evidence="1">
    <location>
        <begin position="23"/>
        <end position="42"/>
    </location>
</feature>
<name>A0ABD5Y3B9_9EURY</name>
<feature type="transmembrane region" description="Helical" evidence="1">
    <location>
        <begin position="155"/>
        <end position="175"/>
    </location>
</feature>
<feature type="transmembrane region" description="Helical" evidence="1">
    <location>
        <begin position="54"/>
        <end position="76"/>
    </location>
</feature>
<dbReference type="AlphaFoldDB" id="A0ABD5Y3B9"/>
<protein>
    <submittedName>
        <fullName evidence="2">CopD family protein</fullName>
    </submittedName>
</protein>
<gene>
    <name evidence="2" type="ORF">ACFQMA_08235</name>
</gene>
<reference evidence="2 3" key="1">
    <citation type="journal article" date="2019" name="Int. J. Syst. Evol. Microbiol.">
        <title>The Global Catalogue of Microorganisms (GCM) 10K type strain sequencing project: providing services to taxonomists for standard genome sequencing and annotation.</title>
        <authorList>
            <consortium name="The Broad Institute Genomics Platform"/>
            <consortium name="The Broad Institute Genome Sequencing Center for Infectious Disease"/>
            <person name="Wu L."/>
            <person name="Ma J."/>
        </authorList>
    </citation>
    <scope>NUCLEOTIDE SEQUENCE [LARGE SCALE GENOMIC DNA]</scope>
    <source>
        <strain evidence="2 3">XZYJT29</strain>
    </source>
</reference>
<organism evidence="2 3">
    <name type="scientific">Halosimplex aquaticum</name>
    <dbReference type="NCBI Taxonomy" id="3026162"/>
    <lineage>
        <taxon>Archaea</taxon>
        <taxon>Methanobacteriati</taxon>
        <taxon>Methanobacteriota</taxon>
        <taxon>Stenosarchaea group</taxon>
        <taxon>Halobacteria</taxon>
        <taxon>Halobacteriales</taxon>
        <taxon>Haloarculaceae</taxon>
        <taxon>Halosimplex</taxon>
    </lineage>
</organism>
<evidence type="ECO:0000313" key="2">
    <source>
        <dbReference type="EMBL" id="MFC7139825.1"/>
    </source>
</evidence>
<keyword evidence="3" id="KW-1185">Reference proteome</keyword>
<accession>A0ABD5Y3B9</accession>
<feature type="transmembrane region" description="Helical" evidence="1">
    <location>
        <begin position="125"/>
        <end position="143"/>
    </location>
</feature>
<feature type="transmembrane region" description="Helical" evidence="1">
    <location>
        <begin position="97"/>
        <end position="119"/>
    </location>
</feature>
<keyword evidence="1" id="KW-0472">Membrane</keyword>
<dbReference type="RefSeq" id="WP_274325395.1">
    <property type="nucleotide sequence ID" value="NZ_CP118158.1"/>
</dbReference>
<comment type="caution">
    <text evidence="2">The sequence shown here is derived from an EMBL/GenBank/DDBJ whole genome shotgun (WGS) entry which is preliminary data.</text>
</comment>
<proteinExistence type="predicted"/>
<sequence length="298" mass="32279">MAIRGSDDKETGPFGLDVSPKGLQPRVVFALLLVGSAAGIWLSRWGEAFVARGFWWLLVVALGSLGGGLYWRLVLFDASDFEHDDTTRAVSEQWRRVEAFAVLALLLGGVGSVATGVMARPLDPGEVAVGFGVALSTFLWVGLDRYSGDERRQTATYVRWLFFAVVLGSLAGFVWTETSGRPLEWVVRAGHVGSFALWIGGASWHNFVVLPTLRARPDAADEIKAGARRFRRHLPVVIAVFLATGVYQAVRLLGYSVSALFGTPVGRFVAVKFAILAMLTGLVVVNFVKARKADDPDG</sequence>
<keyword evidence="1" id="KW-0812">Transmembrane</keyword>
<feature type="transmembrane region" description="Helical" evidence="1">
    <location>
        <begin position="265"/>
        <end position="288"/>
    </location>
</feature>
<feature type="transmembrane region" description="Helical" evidence="1">
    <location>
        <begin position="234"/>
        <end position="253"/>
    </location>
</feature>
<evidence type="ECO:0000256" key="1">
    <source>
        <dbReference type="SAM" id="Phobius"/>
    </source>
</evidence>
<feature type="transmembrane region" description="Helical" evidence="1">
    <location>
        <begin position="195"/>
        <end position="213"/>
    </location>
</feature>
<dbReference type="EMBL" id="JBHTAS010000001">
    <property type="protein sequence ID" value="MFC7139825.1"/>
    <property type="molecule type" value="Genomic_DNA"/>
</dbReference>